<feature type="domain" description="Major facilitator superfamily (MFS) profile" evidence="9">
    <location>
        <begin position="1"/>
        <end position="439"/>
    </location>
</feature>
<evidence type="ECO:0000256" key="7">
    <source>
        <dbReference type="ARBA" id="ARBA00023136"/>
    </source>
</evidence>
<evidence type="ECO:0000256" key="8">
    <source>
        <dbReference type="SAM" id="Phobius"/>
    </source>
</evidence>
<feature type="transmembrane region" description="Helical" evidence="8">
    <location>
        <begin position="341"/>
        <end position="359"/>
    </location>
</feature>
<feature type="transmembrane region" description="Helical" evidence="8">
    <location>
        <begin position="380"/>
        <end position="401"/>
    </location>
</feature>
<evidence type="ECO:0000313" key="11">
    <source>
        <dbReference type="Proteomes" id="UP000520767"/>
    </source>
</evidence>
<feature type="transmembrane region" description="Helical" evidence="8">
    <location>
        <begin position="67"/>
        <end position="86"/>
    </location>
</feature>
<evidence type="ECO:0000256" key="1">
    <source>
        <dbReference type="ARBA" id="ARBA00004651"/>
    </source>
</evidence>
<proteinExistence type="inferred from homology"/>
<feature type="transmembrane region" description="Helical" evidence="8">
    <location>
        <begin position="37"/>
        <end position="55"/>
    </location>
</feature>
<comment type="caution">
    <text evidence="10">The sequence shown here is derived from an EMBL/GenBank/DDBJ whole genome shotgun (WGS) entry which is preliminary data.</text>
</comment>
<dbReference type="Proteomes" id="UP000520767">
    <property type="component" value="Unassembled WGS sequence"/>
</dbReference>
<dbReference type="Gene3D" id="1.20.1720.10">
    <property type="entry name" value="Multidrug resistance protein D"/>
    <property type="match status" value="1"/>
</dbReference>
<feature type="transmembrane region" description="Helical" evidence="8">
    <location>
        <begin position="92"/>
        <end position="114"/>
    </location>
</feature>
<feature type="transmembrane region" description="Helical" evidence="8">
    <location>
        <begin position="218"/>
        <end position="236"/>
    </location>
</feature>
<dbReference type="InterPro" id="IPR020846">
    <property type="entry name" value="MFS_dom"/>
</dbReference>
<keyword evidence="4" id="KW-1003">Cell membrane</keyword>
<gene>
    <name evidence="10" type="ORF">FHR82_003771</name>
</gene>
<feature type="transmembrane region" description="Helical" evidence="8">
    <location>
        <begin position="317"/>
        <end position="335"/>
    </location>
</feature>
<accession>A0A7W7VEV7</accession>
<dbReference type="Pfam" id="PF07690">
    <property type="entry name" value="MFS_1"/>
    <property type="match status" value="1"/>
</dbReference>
<feature type="transmembrane region" description="Helical" evidence="8">
    <location>
        <begin position="292"/>
        <end position="310"/>
    </location>
</feature>
<dbReference type="GO" id="GO:0005886">
    <property type="term" value="C:plasma membrane"/>
    <property type="evidence" value="ECO:0007669"/>
    <property type="project" value="UniProtKB-SubCell"/>
</dbReference>
<dbReference type="SUPFAM" id="SSF103473">
    <property type="entry name" value="MFS general substrate transporter"/>
    <property type="match status" value="1"/>
</dbReference>
<evidence type="ECO:0000256" key="3">
    <source>
        <dbReference type="ARBA" id="ARBA00022448"/>
    </source>
</evidence>
<dbReference type="PROSITE" id="PS50850">
    <property type="entry name" value="MFS"/>
    <property type="match status" value="1"/>
</dbReference>
<evidence type="ECO:0000256" key="2">
    <source>
        <dbReference type="ARBA" id="ARBA00008537"/>
    </source>
</evidence>
<reference evidence="10 11" key="1">
    <citation type="submission" date="2020-08" db="EMBL/GenBank/DDBJ databases">
        <title>Genomic Encyclopedia of Type Strains, Phase III (KMG-III): the genomes of soil and plant-associated and newly described type strains.</title>
        <authorList>
            <person name="Whitman W."/>
        </authorList>
    </citation>
    <scope>NUCLEOTIDE SEQUENCE [LARGE SCALE GENOMIC DNA]</scope>
    <source>
        <strain evidence="10 11">CECT 8960</strain>
    </source>
</reference>
<dbReference type="PANTHER" id="PTHR42718">
    <property type="entry name" value="MAJOR FACILITATOR SUPERFAMILY MULTIDRUG TRANSPORTER MFSC"/>
    <property type="match status" value="1"/>
</dbReference>
<dbReference type="PRINTS" id="PR01036">
    <property type="entry name" value="TCRTETB"/>
</dbReference>
<dbReference type="GO" id="GO:0022857">
    <property type="term" value="F:transmembrane transporter activity"/>
    <property type="evidence" value="ECO:0007669"/>
    <property type="project" value="InterPro"/>
</dbReference>
<feature type="transmembrane region" description="Helical" evidence="8">
    <location>
        <begin position="257"/>
        <end position="280"/>
    </location>
</feature>
<keyword evidence="11" id="KW-1185">Reference proteome</keyword>
<dbReference type="CDD" id="cd17321">
    <property type="entry name" value="MFS_MMR_MDR_like"/>
    <property type="match status" value="1"/>
</dbReference>
<feature type="transmembrane region" description="Helical" evidence="8">
    <location>
        <begin position="413"/>
        <end position="434"/>
    </location>
</feature>
<organism evidence="10 11">
    <name type="scientific">Actinophytocola algeriensis</name>
    <dbReference type="NCBI Taxonomy" id="1768010"/>
    <lineage>
        <taxon>Bacteria</taxon>
        <taxon>Bacillati</taxon>
        <taxon>Actinomycetota</taxon>
        <taxon>Actinomycetes</taxon>
        <taxon>Pseudonocardiales</taxon>
        <taxon>Pseudonocardiaceae</taxon>
    </lineage>
</organism>
<dbReference type="NCBIfam" id="TIGR00711">
    <property type="entry name" value="efflux_EmrB"/>
    <property type="match status" value="1"/>
</dbReference>
<dbReference type="Gene3D" id="1.20.1250.20">
    <property type="entry name" value="MFS general substrate transporter like domains"/>
    <property type="match status" value="1"/>
</dbReference>
<dbReference type="InterPro" id="IPR004638">
    <property type="entry name" value="EmrB-like"/>
</dbReference>
<sequence>MVLAVFLGTFMSLLDVSVVNVALPAMQHDLSAGFSTVQWVVDSYTLCLSALILTGGSLADRYGRKRLYLGGLGVFVLGSLLCAVAPTTTVLILGRLVQGVGAAAVAPGALSLLVQGFPDKRQQARMIGLWGACVALAVVVGPLVGGVLTDVFGWPAIFLVNLPLGAIAIVAGLRGIRESSDPAHAGADPAGQVLAIGWLAALTYAVLEAGHRGWGSPLILSLLAVAAALFAAFVVVERRVARPILPAGLFARPRFAVVTFSSFALGFGAYGSFYLLSLFLQQVQGASAAETGVRFLPYSLGIAVGSVLGGRIGGNRVMLTGYTLIGGGLLSLLVVQPDTAYPLIGVLFAILGVGMGFAITTTNSAGVSAVGRERSGTAAATVNAARQTGTALGIAALGAIVNANLDAGFTTGLHWALVVAGGLTLVAAFLIAAVRERTAVPAQRRSEPELPVVHTTEQ</sequence>
<protein>
    <submittedName>
        <fullName evidence="10">EmrB/QacA subfamily drug resistance transporter</fullName>
    </submittedName>
</protein>
<evidence type="ECO:0000256" key="5">
    <source>
        <dbReference type="ARBA" id="ARBA00022692"/>
    </source>
</evidence>
<dbReference type="InterPro" id="IPR036259">
    <property type="entry name" value="MFS_trans_sf"/>
</dbReference>
<dbReference type="RefSeq" id="WP_184811717.1">
    <property type="nucleotide sequence ID" value="NZ_JACHJQ010000004.1"/>
</dbReference>
<keyword evidence="5 8" id="KW-0812">Transmembrane</keyword>
<evidence type="ECO:0000259" key="9">
    <source>
        <dbReference type="PROSITE" id="PS50850"/>
    </source>
</evidence>
<feature type="transmembrane region" description="Helical" evidence="8">
    <location>
        <begin position="151"/>
        <end position="173"/>
    </location>
</feature>
<keyword evidence="3" id="KW-0813">Transport</keyword>
<evidence type="ECO:0000256" key="6">
    <source>
        <dbReference type="ARBA" id="ARBA00022989"/>
    </source>
</evidence>
<dbReference type="PANTHER" id="PTHR42718:SF9">
    <property type="entry name" value="MAJOR FACILITATOR SUPERFAMILY MULTIDRUG TRANSPORTER MFSC"/>
    <property type="match status" value="1"/>
</dbReference>
<comment type="subcellular location">
    <subcellularLocation>
        <location evidence="1">Cell membrane</location>
        <topology evidence="1">Multi-pass membrane protein</topology>
    </subcellularLocation>
</comment>
<keyword evidence="6 8" id="KW-1133">Transmembrane helix</keyword>
<name>A0A7W7VEV7_9PSEU</name>
<feature type="transmembrane region" description="Helical" evidence="8">
    <location>
        <begin position="126"/>
        <end position="145"/>
    </location>
</feature>
<evidence type="ECO:0000256" key="4">
    <source>
        <dbReference type="ARBA" id="ARBA00022475"/>
    </source>
</evidence>
<evidence type="ECO:0000313" key="10">
    <source>
        <dbReference type="EMBL" id="MBB4907529.1"/>
    </source>
</evidence>
<keyword evidence="7 8" id="KW-0472">Membrane</keyword>
<feature type="transmembrane region" description="Helical" evidence="8">
    <location>
        <begin position="185"/>
        <end position="206"/>
    </location>
</feature>
<dbReference type="EMBL" id="JACHJQ010000004">
    <property type="protein sequence ID" value="MBB4907529.1"/>
    <property type="molecule type" value="Genomic_DNA"/>
</dbReference>
<comment type="similarity">
    <text evidence="2">Belongs to the major facilitator superfamily. EmrB family.</text>
</comment>
<dbReference type="AlphaFoldDB" id="A0A7W7VEV7"/>
<dbReference type="InterPro" id="IPR011701">
    <property type="entry name" value="MFS"/>
</dbReference>